<dbReference type="CDD" id="cd01855">
    <property type="entry name" value="YqeH"/>
    <property type="match status" value="1"/>
</dbReference>
<feature type="domain" description="NOA1/YqeH-like C-terminal" evidence="2">
    <location>
        <begin position="288"/>
        <end position="380"/>
    </location>
</feature>
<dbReference type="AlphaFoldDB" id="A0A7M1XLN4"/>
<dbReference type="GO" id="GO:0005525">
    <property type="term" value="F:GTP binding"/>
    <property type="evidence" value="ECO:0007669"/>
    <property type="project" value="InterPro"/>
</dbReference>
<organism evidence="3 4">
    <name type="scientific">Treponema rectale</name>
    <dbReference type="NCBI Taxonomy" id="744512"/>
    <lineage>
        <taxon>Bacteria</taxon>
        <taxon>Pseudomonadati</taxon>
        <taxon>Spirochaetota</taxon>
        <taxon>Spirochaetia</taxon>
        <taxon>Spirochaetales</taxon>
        <taxon>Treponemataceae</taxon>
        <taxon>Treponema</taxon>
    </lineage>
</organism>
<proteinExistence type="predicted"/>
<gene>
    <name evidence="3" type="primary">yqeH</name>
    <name evidence="3" type="ORF">DYE49_04275</name>
</gene>
<accession>A0A7M1XLN4</accession>
<dbReference type="KEGG" id="trc:DYE49_04275"/>
<dbReference type="GO" id="GO:0003924">
    <property type="term" value="F:GTPase activity"/>
    <property type="evidence" value="ECO:0007669"/>
    <property type="project" value="InterPro"/>
</dbReference>
<sequence>MFFKKAKASGLTAEIRVKRCYGCGAILQCQDPNEAGYVPANKFEADDETLCERCYKLRHYSQYKETPDINIDYVTILESAKQEDALAVYVFNAFSLNGSLLEKIGQYLPKKVLVVINKRDLLPKSYNDEYLIASAKALLAKENVTPVDVFITSASASKTSNIPALLEGINKYRQGKNVYFIGAYQVGKSSLINSLLMSYTNSTGRVITTSPYPGTTLDVISIPLDKNANMFDTPGINNVKSIISHLEGKIIKYVLPRNEVRPETYMAKEGQSFLFANLARFDFIKGDKTNFTFYKSNDLTLERAKLNKADDAFIALAKNTSLDTRSEKFASIGALSKTSLKAIPGKENRVRIYGLGFIDFIGSDQELEVYAPNGVMVSIEEVSVKL</sequence>
<dbReference type="EMBL" id="CP031517">
    <property type="protein sequence ID" value="QOS39721.1"/>
    <property type="molecule type" value="Genomic_DNA"/>
</dbReference>
<dbReference type="InterPro" id="IPR027417">
    <property type="entry name" value="P-loop_NTPase"/>
</dbReference>
<evidence type="ECO:0000259" key="1">
    <source>
        <dbReference type="Pfam" id="PF01926"/>
    </source>
</evidence>
<evidence type="ECO:0000259" key="2">
    <source>
        <dbReference type="Pfam" id="PF21516"/>
    </source>
</evidence>
<name>A0A7M1XLN4_9SPIR</name>
<dbReference type="Pfam" id="PF01926">
    <property type="entry name" value="MMR_HSR1"/>
    <property type="match status" value="1"/>
</dbReference>
<dbReference type="SUPFAM" id="SSF52540">
    <property type="entry name" value="P-loop containing nucleoside triphosphate hydrolases"/>
    <property type="match status" value="1"/>
</dbReference>
<dbReference type="PANTHER" id="PTHR46434:SF1">
    <property type="entry name" value="GENETIC INTERACTOR OF PROHIBITINS 3, MITOCHONDRIAL"/>
    <property type="match status" value="1"/>
</dbReference>
<dbReference type="InterPro" id="IPR006073">
    <property type="entry name" value="GTP-bd"/>
</dbReference>
<dbReference type="NCBIfam" id="TIGR03597">
    <property type="entry name" value="GTPase_YqeH"/>
    <property type="match status" value="1"/>
</dbReference>
<dbReference type="Gene3D" id="3.40.50.300">
    <property type="entry name" value="P-loop containing nucleotide triphosphate hydrolases"/>
    <property type="match status" value="1"/>
</dbReference>
<evidence type="ECO:0000313" key="4">
    <source>
        <dbReference type="Proteomes" id="UP000593591"/>
    </source>
</evidence>
<evidence type="ECO:0000313" key="3">
    <source>
        <dbReference type="EMBL" id="QOS39721.1"/>
    </source>
</evidence>
<dbReference type="InterPro" id="IPR050896">
    <property type="entry name" value="Mito_lipid_metab_GTPase"/>
</dbReference>
<protein>
    <submittedName>
        <fullName evidence="3">Ribosome biogenesis GTPase YqeH</fullName>
    </submittedName>
</protein>
<dbReference type="PANTHER" id="PTHR46434">
    <property type="entry name" value="GENETIC INTERACTOR OF PROHIBITINS 3, MITOCHONDRIAL"/>
    <property type="match status" value="1"/>
</dbReference>
<dbReference type="Proteomes" id="UP000593591">
    <property type="component" value="Chromosome"/>
</dbReference>
<feature type="domain" description="G" evidence="1">
    <location>
        <begin position="178"/>
        <end position="257"/>
    </location>
</feature>
<dbReference type="InterPro" id="IPR048422">
    <property type="entry name" value="NOA1/YqeH-like_C"/>
</dbReference>
<dbReference type="Pfam" id="PF21516">
    <property type="entry name" value="YqeH-like_C"/>
    <property type="match status" value="1"/>
</dbReference>
<dbReference type="InterPro" id="IPR019988">
    <property type="entry name" value="GTP-bd_ribosome_bgen_YqeH"/>
</dbReference>
<reference evidence="3 4" key="1">
    <citation type="submission" date="2018-08" db="EMBL/GenBank/DDBJ databases">
        <title>The first complete genome of Treponema rectale (CHPAT), a commensal spirochete of the bovine rectum.</title>
        <authorList>
            <person name="Staton G.J."/>
            <person name="Clegg S.R."/>
            <person name="Carter S.D."/>
            <person name="Radford A.D."/>
            <person name="Darby A."/>
            <person name="Hall N."/>
            <person name="Birtles R.J."/>
            <person name="Evans N.J."/>
        </authorList>
    </citation>
    <scope>NUCLEOTIDE SEQUENCE [LARGE SCALE GENOMIC DNA]</scope>
    <source>
        <strain evidence="3 4">CHPA</strain>
    </source>
</reference>